<dbReference type="PANTHER" id="PTHR15496:SF2">
    <property type="entry name" value="GENERAL TRANSCRIPTION FACTOR 3C POLYPEPTIDE 4"/>
    <property type="match status" value="1"/>
</dbReference>
<feature type="domain" description="Transcription factor IIIC 90kDa subunit N-terminal" evidence="2">
    <location>
        <begin position="85"/>
        <end position="455"/>
    </location>
</feature>
<proteinExistence type="predicted"/>
<accession>A0AAV1W2A8</accession>
<dbReference type="InterPro" id="IPR024761">
    <property type="entry name" value="TFIIIC_delta_N"/>
</dbReference>
<evidence type="ECO:0000259" key="2">
    <source>
        <dbReference type="Pfam" id="PF12657"/>
    </source>
</evidence>
<dbReference type="PROSITE" id="PS50082">
    <property type="entry name" value="WD_REPEATS_2"/>
    <property type="match status" value="2"/>
</dbReference>
<keyword evidence="1" id="KW-0853">WD repeat</keyword>
<evidence type="ECO:0000313" key="4">
    <source>
        <dbReference type="Proteomes" id="UP001497480"/>
    </source>
</evidence>
<reference evidence="3 4" key="1">
    <citation type="submission" date="2024-03" db="EMBL/GenBank/DDBJ databases">
        <authorList>
            <person name="Martinez-Hernandez J."/>
        </authorList>
    </citation>
    <scope>NUCLEOTIDE SEQUENCE [LARGE SCALE GENOMIC DNA]</scope>
</reference>
<dbReference type="EMBL" id="CAXHTB010000003">
    <property type="protein sequence ID" value="CAL0303395.1"/>
    <property type="molecule type" value="Genomic_DNA"/>
</dbReference>
<dbReference type="GO" id="GO:0000127">
    <property type="term" value="C:transcription factor TFIIIC complex"/>
    <property type="evidence" value="ECO:0007669"/>
    <property type="project" value="InterPro"/>
</dbReference>
<dbReference type="Proteomes" id="UP001497480">
    <property type="component" value="Unassembled WGS sequence"/>
</dbReference>
<name>A0AAV1W2A8_LUPLU</name>
<dbReference type="InterPro" id="IPR036322">
    <property type="entry name" value="WD40_repeat_dom_sf"/>
</dbReference>
<evidence type="ECO:0000313" key="3">
    <source>
        <dbReference type="EMBL" id="CAL0303395.1"/>
    </source>
</evidence>
<evidence type="ECO:0000256" key="1">
    <source>
        <dbReference type="PROSITE-ProRule" id="PRU00221"/>
    </source>
</evidence>
<dbReference type="InterPro" id="IPR001680">
    <property type="entry name" value="WD40_rpt"/>
</dbReference>
<protein>
    <recommendedName>
        <fullName evidence="2">Transcription factor IIIC 90kDa subunit N-terminal domain-containing protein</fullName>
    </recommendedName>
</protein>
<gene>
    <name evidence="3" type="ORF">LLUT_LOCUS4455</name>
</gene>
<dbReference type="SMART" id="SM00320">
    <property type="entry name" value="WD40"/>
    <property type="match status" value="4"/>
</dbReference>
<dbReference type="InterPro" id="IPR015943">
    <property type="entry name" value="WD40/YVTN_repeat-like_dom_sf"/>
</dbReference>
<dbReference type="PANTHER" id="PTHR15496">
    <property type="entry name" value="GENERAL TRANSCRIPTION FACTOR 3C POLYPEPTIDE 4 FAMILY"/>
    <property type="match status" value="1"/>
</dbReference>
<dbReference type="GO" id="GO:0004402">
    <property type="term" value="F:histone acetyltransferase activity"/>
    <property type="evidence" value="ECO:0007669"/>
    <property type="project" value="InterPro"/>
</dbReference>
<dbReference type="AlphaFoldDB" id="A0AAV1W2A8"/>
<feature type="repeat" description="WD" evidence="1">
    <location>
        <begin position="374"/>
        <end position="405"/>
    </location>
</feature>
<feature type="repeat" description="WD" evidence="1">
    <location>
        <begin position="286"/>
        <end position="299"/>
    </location>
</feature>
<dbReference type="Gene3D" id="2.130.10.10">
    <property type="entry name" value="YVTN repeat-like/Quinoprotein amine dehydrogenase"/>
    <property type="match status" value="2"/>
</dbReference>
<dbReference type="GO" id="GO:0006384">
    <property type="term" value="P:transcription initiation at RNA polymerase III promoter"/>
    <property type="evidence" value="ECO:0007669"/>
    <property type="project" value="InterPro"/>
</dbReference>
<sequence>MASPTPLQPAMLLGSPSYPNAIAWSDENLIAVASGHIVTILKPESPNGPRGVIKISASEPLPIGLVERKDLLSGCLLSTCLYRDEKPGVRSISWSPVGIAPNSGCLIAVCTTEGHVKIYRPPFCDFCAEWIEVVDITEMLYGYLQCTEFQDNGIPSIEVSKVPKPNRKSLKEMPENCNLPLISAGQYASRSAMMCSLVISWSPLLHVASELYPAPNTCSSFSLLAVGGKSGKVSLWRFCSPDCYTIEDNKVPTAVEFVEMLQAHNSWVTTLSWLFLDFDASNPQILLATGSSDGSVKVWLGDNEKLLKSSGTDQSPFVLVEVINGNAVPISVISVTAHVQYPSKMLLAIGKASGSFEIWLCDIHSREFDKLGSYNVHDYVVTSLAWAFGGRFLYSCSQDNVVHSWILREKHLDEVTIVSDMPRANNATTVTRDAFDSCYGAAVSPGNLVIATVHCFDVEKLNRMYEGRILRAAIEFFWIGGLQVNVWLKSPYSFYIEEHLSFPEKELTYWGANILWSLNQFQHVDKSLVLWDVIAALLAFKDSKSKYVEDLLIKWLSLSFLRSHKDLPTEKVLSFVSSSFSDIPSRLLHLLNIICRRVMLSELDADQVSRINSKVQNLEGVCPAMEKQITKWVEILLSSERELRERLVGFSLLNFRSSTSFPEASISRSSCWRPVGLAQMEQWIALDQDHVRDQLKVIASEVNHDKSRFTPSKCLATEQCSFCSAPVLFESPEVGFCQAENCSSGNGKCHRLLRCAVSMQVCPITPLWFCVCCHRSAFRLTPEPLFRMSSFHVDLDSSTKSSSEAVSSKPLCSFCGILLQRQQPDFLLSPMPV</sequence>
<dbReference type="InterPro" id="IPR044230">
    <property type="entry name" value="GTF3C4"/>
</dbReference>
<comment type="caution">
    <text evidence="3">The sequence shown here is derived from an EMBL/GenBank/DDBJ whole genome shotgun (WGS) entry which is preliminary data.</text>
</comment>
<organism evidence="3 4">
    <name type="scientific">Lupinus luteus</name>
    <name type="common">European yellow lupine</name>
    <dbReference type="NCBI Taxonomy" id="3873"/>
    <lineage>
        <taxon>Eukaryota</taxon>
        <taxon>Viridiplantae</taxon>
        <taxon>Streptophyta</taxon>
        <taxon>Embryophyta</taxon>
        <taxon>Tracheophyta</taxon>
        <taxon>Spermatophyta</taxon>
        <taxon>Magnoliopsida</taxon>
        <taxon>eudicotyledons</taxon>
        <taxon>Gunneridae</taxon>
        <taxon>Pentapetalae</taxon>
        <taxon>rosids</taxon>
        <taxon>fabids</taxon>
        <taxon>Fabales</taxon>
        <taxon>Fabaceae</taxon>
        <taxon>Papilionoideae</taxon>
        <taxon>50 kb inversion clade</taxon>
        <taxon>genistoids sensu lato</taxon>
        <taxon>core genistoids</taxon>
        <taxon>Genisteae</taxon>
        <taxon>Lupinus</taxon>
    </lineage>
</organism>
<dbReference type="SUPFAM" id="SSF50978">
    <property type="entry name" value="WD40 repeat-like"/>
    <property type="match status" value="1"/>
</dbReference>
<dbReference type="Pfam" id="PF12657">
    <property type="entry name" value="TFIIIC_delta"/>
    <property type="match status" value="1"/>
</dbReference>
<keyword evidence="4" id="KW-1185">Reference proteome</keyword>